<keyword evidence="3" id="KW-1185">Reference proteome</keyword>
<organism evidence="2 3">
    <name type="scientific">Vitrella brassicaformis (strain CCMP3155)</name>
    <dbReference type="NCBI Taxonomy" id="1169540"/>
    <lineage>
        <taxon>Eukaryota</taxon>
        <taxon>Sar</taxon>
        <taxon>Alveolata</taxon>
        <taxon>Colpodellida</taxon>
        <taxon>Vitrellaceae</taxon>
        <taxon>Vitrella</taxon>
    </lineage>
</organism>
<name>A0A0G4EG30_VITBC</name>
<dbReference type="Proteomes" id="UP000041254">
    <property type="component" value="Unassembled WGS sequence"/>
</dbReference>
<feature type="chain" id="PRO_5005187073" evidence="1">
    <location>
        <begin position="19"/>
        <end position="247"/>
    </location>
</feature>
<proteinExistence type="predicted"/>
<accession>A0A0G4EG30</accession>
<evidence type="ECO:0000256" key="1">
    <source>
        <dbReference type="SAM" id="SignalP"/>
    </source>
</evidence>
<dbReference type="InParanoid" id="A0A0G4EG30"/>
<evidence type="ECO:0000313" key="2">
    <source>
        <dbReference type="EMBL" id="CEL95481.1"/>
    </source>
</evidence>
<dbReference type="AlphaFoldDB" id="A0A0G4EG30"/>
<dbReference type="EMBL" id="CDMY01000227">
    <property type="protein sequence ID" value="CEL95481.1"/>
    <property type="molecule type" value="Genomic_DNA"/>
</dbReference>
<sequence>MKVFCLLLLIALAGVANCQIRRLQAEREPAPRFIGEDGEEVEVAPEEANRVKKLNAISTVLMENAAEGIEVVVHGDRVWTRTGGGDEDDPKMKDLNLPAWYEGISEPVSNVTDNGTNVTSEQFPCSKIHGPQIIGLVGAGQTRVIRASVNPGAFDRHNWNLKSLGGMRLEICEIRPGPLPDDCVGANGGTLATNVWVRTFSFLGFRNYRVQITCNNNVLPCTAIAVTGYDYDPAVCRNPGGPRNWMW</sequence>
<gene>
    <name evidence="2" type="ORF">Vbra_11911</name>
</gene>
<evidence type="ECO:0000313" key="3">
    <source>
        <dbReference type="Proteomes" id="UP000041254"/>
    </source>
</evidence>
<feature type="signal peptide" evidence="1">
    <location>
        <begin position="1"/>
        <end position="18"/>
    </location>
</feature>
<dbReference type="PhylomeDB" id="A0A0G4EG30"/>
<reference evidence="2 3" key="1">
    <citation type="submission" date="2014-11" db="EMBL/GenBank/DDBJ databases">
        <authorList>
            <person name="Zhu J."/>
            <person name="Qi W."/>
            <person name="Song R."/>
        </authorList>
    </citation>
    <scope>NUCLEOTIDE SEQUENCE [LARGE SCALE GENOMIC DNA]</scope>
</reference>
<keyword evidence="1" id="KW-0732">Signal</keyword>
<protein>
    <submittedName>
        <fullName evidence="2">Uncharacterized protein</fullName>
    </submittedName>
</protein>
<dbReference type="VEuPathDB" id="CryptoDB:Vbra_11911"/>